<keyword evidence="3" id="KW-1185">Reference proteome</keyword>
<evidence type="ECO:0000313" key="2">
    <source>
        <dbReference type="EMBL" id="BDV36002.1"/>
    </source>
</evidence>
<proteinExistence type="predicted"/>
<protein>
    <recommendedName>
        <fullName evidence="4">DUF4169 family protein</fullName>
    </recommendedName>
</protein>
<evidence type="ECO:0000313" key="3">
    <source>
        <dbReference type="Proteomes" id="UP001317629"/>
    </source>
</evidence>
<evidence type="ECO:0008006" key="4">
    <source>
        <dbReference type="Google" id="ProtNLM"/>
    </source>
</evidence>
<gene>
    <name evidence="2" type="ORF">SS37A_35310</name>
</gene>
<evidence type="ECO:0000256" key="1">
    <source>
        <dbReference type="SAM" id="MobiDB-lite"/>
    </source>
</evidence>
<sequence length="75" mass="8603">MTKQNETTPRNEGEGNRTAARQYNEAQRKFVESGKVEQAAKDAEHALETEEAEELKRAEEKGRAHAKPHEEKREI</sequence>
<organism evidence="2 3">
    <name type="scientific">Methylocystis iwaonis</name>
    <dbReference type="NCBI Taxonomy" id="2885079"/>
    <lineage>
        <taxon>Bacteria</taxon>
        <taxon>Pseudomonadati</taxon>
        <taxon>Pseudomonadota</taxon>
        <taxon>Alphaproteobacteria</taxon>
        <taxon>Hyphomicrobiales</taxon>
        <taxon>Methylocystaceae</taxon>
        <taxon>Methylocystis</taxon>
    </lineage>
</organism>
<feature type="region of interest" description="Disordered" evidence="1">
    <location>
        <begin position="1"/>
        <end position="75"/>
    </location>
</feature>
<feature type="compositionally biased region" description="Basic and acidic residues" evidence="1">
    <location>
        <begin position="26"/>
        <end position="75"/>
    </location>
</feature>
<dbReference type="EMBL" id="AP027142">
    <property type="protein sequence ID" value="BDV36002.1"/>
    <property type="molecule type" value="Genomic_DNA"/>
</dbReference>
<dbReference type="RefSeq" id="WP_281929542.1">
    <property type="nucleotide sequence ID" value="NZ_AP027142.1"/>
</dbReference>
<reference evidence="2 3" key="1">
    <citation type="journal article" date="2023" name="Int. J. Syst. Evol. Microbiol.">
        <title>Methylocystis iwaonis sp. nov., a type II methane-oxidizing bacterium from surface soil of a rice paddy field in Japan, and emended description of the genus Methylocystis (ex Whittenbury et al. 1970) Bowman et al. 1993.</title>
        <authorList>
            <person name="Kaise H."/>
            <person name="Sawadogo J.B."/>
            <person name="Alam M.S."/>
            <person name="Ueno C."/>
            <person name="Dianou D."/>
            <person name="Shinjo R."/>
            <person name="Asakawa S."/>
        </authorList>
    </citation>
    <scope>NUCLEOTIDE SEQUENCE [LARGE SCALE GENOMIC DNA]</scope>
    <source>
        <strain evidence="2 3">SS37A-Re</strain>
    </source>
</reference>
<accession>A0ABM8EDB7</accession>
<dbReference type="Proteomes" id="UP001317629">
    <property type="component" value="Chromosome"/>
</dbReference>
<name>A0ABM8EDB7_9HYPH</name>